<dbReference type="EMBL" id="CP063767">
    <property type="protein sequence ID" value="QOY60740.1"/>
    <property type="molecule type" value="Genomic_DNA"/>
</dbReference>
<keyword evidence="2" id="KW-0472">Membrane</keyword>
<keyword evidence="2" id="KW-1133">Transmembrane helix</keyword>
<evidence type="ECO:0000313" key="4">
    <source>
        <dbReference type="Proteomes" id="UP000593735"/>
    </source>
</evidence>
<evidence type="ECO:0000256" key="2">
    <source>
        <dbReference type="SAM" id="Phobius"/>
    </source>
</evidence>
<dbReference type="KEGG" id="tio:INP52_00495"/>
<evidence type="ECO:0000256" key="1">
    <source>
        <dbReference type="SAM" id="MobiDB-lite"/>
    </source>
</evidence>
<protein>
    <submittedName>
        <fullName evidence="3">Uncharacterized protein</fullName>
    </submittedName>
</protein>
<keyword evidence="4" id="KW-1185">Reference proteome</keyword>
<gene>
    <name evidence="3" type="ORF">INP52_00495</name>
</gene>
<proteinExistence type="predicted"/>
<reference evidence="3 4" key="1">
    <citation type="submission" date="2020-10" db="EMBL/GenBank/DDBJ databases">
        <title>Olsenella immobilis sp.nov., isolated from the mud in a fermentation cellar used for the production of Chinese strong-flavoured liquor.</title>
        <authorList>
            <person name="Lu L."/>
        </authorList>
    </citation>
    <scope>NUCLEOTIDE SEQUENCE [LARGE SCALE GENOMIC DNA]</scope>
    <source>
        <strain evidence="3 4">LZLJ-2</strain>
    </source>
</reference>
<feature type="region of interest" description="Disordered" evidence="1">
    <location>
        <begin position="1"/>
        <end position="80"/>
    </location>
</feature>
<sequence>MTDEKDLHKIAAADPEEPSSPKDAAKAPAPSVPYVRERPAHRSVAPIDGLSQEDEDHEQVAHDSGFTTGGGALSGRAYRRSRAEGQQLRRDLHYGQYLEIPKGRRDIFASREHKTRAKTIVALVAVIAVLAVVIFFVWEYMQMNWGAVS</sequence>
<feature type="transmembrane region" description="Helical" evidence="2">
    <location>
        <begin position="120"/>
        <end position="141"/>
    </location>
</feature>
<organism evidence="3 4">
    <name type="scientific">Thermophilibacter immobilis</name>
    <dbReference type="NCBI Taxonomy" id="2779519"/>
    <lineage>
        <taxon>Bacteria</taxon>
        <taxon>Bacillati</taxon>
        <taxon>Actinomycetota</taxon>
        <taxon>Coriobacteriia</taxon>
        <taxon>Coriobacteriales</taxon>
        <taxon>Atopobiaceae</taxon>
        <taxon>Thermophilibacter</taxon>
    </lineage>
</organism>
<accession>A0A7S7M8K9</accession>
<dbReference type="Proteomes" id="UP000593735">
    <property type="component" value="Chromosome"/>
</dbReference>
<dbReference type="AlphaFoldDB" id="A0A7S7M8K9"/>
<evidence type="ECO:0000313" key="3">
    <source>
        <dbReference type="EMBL" id="QOY60740.1"/>
    </source>
</evidence>
<name>A0A7S7M8K9_9ACTN</name>
<dbReference type="RefSeq" id="WP_194371474.1">
    <property type="nucleotide sequence ID" value="NZ_CP063767.1"/>
</dbReference>
<feature type="compositionally biased region" description="Basic and acidic residues" evidence="1">
    <location>
        <begin position="1"/>
        <end position="11"/>
    </location>
</feature>
<keyword evidence="2" id="KW-0812">Transmembrane</keyword>